<name>A0ABV1T7U1_9ACTN</name>
<dbReference type="Gene3D" id="3.40.50.1820">
    <property type="entry name" value="alpha/beta hydrolase"/>
    <property type="match status" value="1"/>
</dbReference>
<keyword evidence="2" id="KW-0472">Membrane</keyword>
<dbReference type="Pfam" id="PF06259">
    <property type="entry name" value="Abhydrolase_8"/>
    <property type="match status" value="1"/>
</dbReference>
<organism evidence="4 5">
    <name type="scientific">Streptomyces sp. 900105755</name>
    <dbReference type="NCBI Taxonomy" id="3154389"/>
    <lineage>
        <taxon>Bacteria</taxon>
        <taxon>Bacillati</taxon>
        <taxon>Actinomycetota</taxon>
        <taxon>Actinomycetes</taxon>
        <taxon>Kitasatosporales</taxon>
        <taxon>Streptomycetaceae</taxon>
        <taxon>Streptomyces</taxon>
    </lineage>
</organism>
<keyword evidence="4" id="KW-0378">Hydrolase</keyword>
<accession>A0ABV1T7U1</accession>
<proteinExistence type="predicted"/>
<keyword evidence="2" id="KW-0812">Transmembrane</keyword>
<dbReference type="InterPro" id="IPR010427">
    <property type="entry name" value="DUF1023"/>
</dbReference>
<evidence type="ECO:0000313" key="4">
    <source>
        <dbReference type="EMBL" id="MER6266096.1"/>
    </source>
</evidence>
<sequence>MTSFDTSPPLNVWRALLALAVVFVMLATTGWTALRTHRETTALQTSLAQWEHGSVHGLHLPDPEASPALLTRFFTSLTAQERDRLVHRYPLAVGNMNGAPVELRYRANDIALGQQRSVEKKRMHDPRLSTAGQQDAGRRMHRYEALMVKGRQILAFDPDGGGRVAEVFGDLTKAERISVVVPGVDTDLLTFQKTYRQYTAPVGMAKALYGAERTASPSTRTAVIAWADYTAPDGLGVAAATGTAAEQGSVRLNALLRALPGDAPVSMFCHSYGSVVCGVAAHAMPDRVADIAVAASPGMRVESASHLGTSARVWAMRDATDWIQDVPYLELGGLGHGADPVSSAFGARVLSALDAKGHAGYFEPGTDSLRNLADVGVGAYGAVTCAHDDDGCRAGLSGTSMAGRA</sequence>
<dbReference type="Proteomes" id="UP001490365">
    <property type="component" value="Unassembled WGS sequence"/>
</dbReference>
<reference evidence="4 5" key="1">
    <citation type="submission" date="2024-06" db="EMBL/GenBank/DDBJ databases">
        <title>The Natural Products Discovery Center: Release of the First 8490 Sequenced Strains for Exploring Actinobacteria Biosynthetic Diversity.</title>
        <authorList>
            <person name="Kalkreuter E."/>
            <person name="Kautsar S.A."/>
            <person name="Yang D."/>
            <person name="Bader C.D."/>
            <person name="Teijaro C.N."/>
            <person name="Fluegel L."/>
            <person name="Davis C.M."/>
            <person name="Simpson J.R."/>
            <person name="Lauterbach L."/>
            <person name="Steele A.D."/>
            <person name="Gui C."/>
            <person name="Meng S."/>
            <person name="Li G."/>
            <person name="Viehrig K."/>
            <person name="Ye F."/>
            <person name="Su P."/>
            <person name="Kiefer A.F."/>
            <person name="Nichols A."/>
            <person name="Cepeda A.J."/>
            <person name="Yan W."/>
            <person name="Fan B."/>
            <person name="Jiang Y."/>
            <person name="Adhikari A."/>
            <person name="Zheng C.-J."/>
            <person name="Schuster L."/>
            <person name="Cowan T.M."/>
            <person name="Smanski M.J."/>
            <person name="Chevrette M.G."/>
            <person name="De Carvalho L.P.S."/>
            <person name="Shen B."/>
        </authorList>
    </citation>
    <scope>NUCLEOTIDE SEQUENCE [LARGE SCALE GENOMIC DNA]</scope>
    <source>
        <strain evidence="4 5">NPDC001694</strain>
    </source>
</reference>
<keyword evidence="5" id="KW-1185">Reference proteome</keyword>
<keyword evidence="2" id="KW-1133">Transmembrane helix</keyword>
<feature type="domain" description="DUF1023" evidence="3">
    <location>
        <begin position="157"/>
        <end position="330"/>
    </location>
</feature>
<dbReference type="SUPFAM" id="SSF53474">
    <property type="entry name" value="alpha/beta-Hydrolases"/>
    <property type="match status" value="1"/>
</dbReference>
<evidence type="ECO:0000313" key="5">
    <source>
        <dbReference type="Proteomes" id="UP001490365"/>
    </source>
</evidence>
<gene>
    <name evidence="4" type="ORF">ABT211_02165</name>
</gene>
<evidence type="ECO:0000256" key="1">
    <source>
        <dbReference type="SAM" id="MobiDB-lite"/>
    </source>
</evidence>
<feature type="transmembrane region" description="Helical" evidence="2">
    <location>
        <begin position="12"/>
        <end position="34"/>
    </location>
</feature>
<dbReference type="EMBL" id="JBEOZM010000001">
    <property type="protein sequence ID" value="MER6266096.1"/>
    <property type="molecule type" value="Genomic_DNA"/>
</dbReference>
<feature type="region of interest" description="Disordered" evidence="1">
    <location>
        <begin position="116"/>
        <end position="136"/>
    </location>
</feature>
<protein>
    <submittedName>
        <fullName evidence="4">Alpha/beta hydrolase</fullName>
    </submittedName>
</protein>
<comment type="caution">
    <text evidence="4">The sequence shown here is derived from an EMBL/GenBank/DDBJ whole genome shotgun (WGS) entry which is preliminary data.</text>
</comment>
<dbReference type="InterPro" id="IPR029058">
    <property type="entry name" value="AB_hydrolase_fold"/>
</dbReference>
<evidence type="ECO:0000259" key="3">
    <source>
        <dbReference type="Pfam" id="PF06259"/>
    </source>
</evidence>
<dbReference type="RefSeq" id="WP_351954802.1">
    <property type="nucleotide sequence ID" value="NZ_JBEOZM010000001.1"/>
</dbReference>
<evidence type="ECO:0000256" key="2">
    <source>
        <dbReference type="SAM" id="Phobius"/>
    </source>
</evidence>
<dbReference type="GO" id="GO:0016787">
    <property type="term" value="F:hydrolase activity"/>
    <property type="evidence" value="ECO:0007669"/>
    <property type="project" value="UniProtKB-KW"/>
</dbReference>
<feature type="compositionally biased region" description="Basic and acidic residues" evidence="1">
    <location>
        <begin position="117"/>
        <end position="127"/>
    </location>
</feature>